<gene>
    <name evidence="4" type="ORF">CLV57_0594</name>
</gene>
<dbReference type="Pfam" id="PF00072">
    <property type="entry name" value="Response_reg"/>
    <property type="match status" value="1"/>
</dbReference>
<dbReference type="GO" id="GO:0000156">
    <property type="term" value="F:phosphorelay response regulator activity"/>
    <property type="evidence" value="ECO:0007669"/>
    <property type="project" value="InterPro"/>
</dbReference>
<dbReference type="Gene3D" id="2.40.50.1020">
    <property type="entry name" value="LytTr DNA-binding domain"/>
    <property type="match status" value="1"/>
</dbReference>
<comment type="caution">
    <text evidence="4">The sequence shown here is derived from an EMBL/GenBank/DDBJ whole genome shotgun (WGS) entry which is preliminary data.</text>
</comment>
<dbReference type="InterPro" id="IPR046947">
    <property type="entry name" value="LytR-like"/>
</dbReference>
<name>A0A2H9VS21_9SPHI</name>
<evidence type="ECO:0000256" key="1">
    <source>
        <dbReference type="PROSITE-ProRule" id="PRU00169"/>
    </source>
</evidence>
<protein>
    <submittedName>
        <fullName evidence="4">DNA-binding LytR/AlgR family response regulator</fullName>
    </submittedName>
</protein>
<dbReference type="AlphaFoldDB" id="A0A2H9VS21"/>
<keyword evidence="1" id="KW-0597">Phosphoprotein</keyword>
<reference evidence="4 5" key="1">
    <citation type="submission" date="2017-11" db="EMBL/GenBank/DDBJ databases">
        <title>Genomic Encyclopedia of Archaeal and Bacterial Type Strains, Phase II (KMG-II): From Individual Species to Whole Genera.</title>
        <authorList>
            <person name="Goeker M."/>
        </authorList>
    </citation>
    <scope>NUCLEOTIDE SEQUENCE [LARGE SCALE GENOMIC DNA]</scope>
    <source>
        <strain evidence="4 5">DSM 28175</strain>
    </source>
</reference>
<dbReference type="PANTHER" id="PTHR37299">
    <property type="entry name" value="TRANSCRIPTIONAL REGULATOR-RELATED"/>
    <property type="match status" value="1"/>
</dbReference>
<dbReference type="InterPro" id="IPR001789">
    <property type="entry name" value="Sig_transdc_resp-reg_receiver"/>
</dbReference>
<proteinExistence type="predicted"/>
<feature type="modified residue" description="4-aspartylphosphate" evidence="1">
    <location>
        <position position="61"/>
    </location>
</feature>
<dbReference type="SUPFAM" id="SSF52172">
    <property type="entry name" value="CheY-like"/>
    <property type="match status" value="1"/>
</dbReference>
<evidence type="ECO:0000313" key="4">
    <source>
        <dbReference type="EMBL" id="PJJ83608.1"/>
    </source>
</evidence>
<feature type="domain" description="HTH LytTR-type" evidence="3">
    <location>
        <begin position="147"/>
        <end position="215"/>
    </location>
</feature>
<dbReference type="InterPro" id="IPR007492">
    <property type="entry name" value="LytTR_DNA-bd_dom"/>
</dbReference>
<evidence type="ECO:0000259" key="2">
    <source>
        <dbReference type="PROSITE" id="PS50110"/>
    </source>
</evidence>
<feature type="domain" description="Response regulatory" evidence="2">
    <location>
        <begin position="10"/>
        <end position="121"/>
    </location>
</feature>
<dbReference type="EMBL" id="PGFJ01000001">
    <property type="protein sequence ID" value="PJJ83608.1"/>
    <property type="molecule type" value="Genomic_DNA"/>
</dbReference>
<dbReference type="Pfam" id="PF04397">
    <property type="entry name" value="LytTR"/>
    <property type="match status" value="1"/>
</dbReference>
<dbReference type="PROSITE" id="PS50110">
    <property type="entry name" value="RESPONSE_REGULATORY"/>
    <property type="match status" value="1"/>
</dbReference>
<dbReference type="PANTHER" id="PTHR37299:SF1">
    <property type="entry name" value="STAGE 0 SPORULATION PROTEIN A HOMOLOG"/>
    <property type="match status" value="1"/>
</dbReference>
<sequence length="245" mass="27755">MPDMKELKVRTLIVDDEPHAVALIKKYAAEFAELEIVSTCHSALQALHFLQDESIDLVFLDIKMPGISGIDLIKSLPLPPKVIFTTAYQEYAVEGFDLNAVDYLLKPISFERFFKAAGKVICLFKGQMAISPAIAELPATTTMPHYLHLRIDRKIMKINTKDICWIESDKDYVKVVLKDRTLTAKQKISVIEQLLPIDAFMRIHRSFIVPVDRVEAYHANSVQVAGKTFTIGRQYKSACQTRLQS</sequence>
<dbReference type="Gene3D" id="3.40.50.2300">
    <property type="match status" value="1"/>
</dbReference>
<organism evidence="4 5">
    <name type="scientific">Mucilaginibacter auburnensis</name>
    <dbReference type="NCBI Taxonomy" id="1457233"/>
    <lineage>
        <taxon>Bacteria</taxon>
        <taxon>Pseudomonadati</taxon>
        <taxon>Bacteroidota</taxon>
        <taxon>Sphingobacteriia</taxon>
        <taxon>Sphingobacteriales</taxon>
        <taxon>Sphingobacteriaceae</taxon>
        <taxon>Mucilaginibacter</taxon>
    </lineage>
</organism>
<evidence type="ECO:0000259" key="3">
    <source>
        <dbReference type="PROSITE" id="PS50930"/>
    </source>
</evidence>
<dbReference type="SMART" id="SM00850">
    <property type="entry name" value="LytTR"/>
    <property type="match status" value="1"/>
</dbReference>
<evidence type="ECO:0000313" key="5">
    <source>
        <dbReference type="Proteomes" id="UP000242687"/>
    </source>
</evidence>
<keyword evidence="5" id="KW-1185">Reference proteome</keyword>
<dbReference type="PROSITE" id="PS50930">
    <property type="entry name" value="HTH_LYTTR"/>
    <property type="match status" value="1"/>
</dbReference>
<keyword evidence="4" id="KW-0238">DNA-binding</keyword>
<dbReference type="Proteomes" id="UP000242687">
    <property type="component" value="Unassembled WGS sequence"/>
</dbReference>
<dbReference type="SMART" id="SM00448">
    <property type="entry name" value="REC"/>
    <property type="match status" value="1"/>
</dbReference>
<accession>A0A2H9VS21</accession>
<dbReference type="GO" id="GO:0003677">
    <property type="term" value="F:DNA binding"/>
    <property type="evidence" value="ECO:0007669"/>
    <property type="project" value="UniProtKB-KW"/>
</dbReference>
<dbReference type="InterPro" id="IPR011006">
    <property type="entry name" value="CheY-like_superfamily"/>
</dbReference>